<dbReference type="InterPro" id="IPR032821">
    <property type="entry name" value="PKS_assoc"/>
</dbReference>
<dbReference type="GO" id="GO:1901336">
    <property type="term" value="P:lactone biosynthetic process"/>
    <property type="evidence" value="ECO:0007669"/>
    <property type="project" value="UniProtKB-ARBA"/>
</dbReference>
<feature type="compositionally biased region" description="Polar residues" evidence="7">
    <location>
        <begin position="2322"/>
        <end position="2335"/>
    </location>
</feature>
<dbReference type="GO" id="GO:0006633">
    <property type="term" value="P:fatty acid biosynthetic process"/>
    <property type="evidence" value="ECO:0007669"/>
    <property type="project" value="InterPro"/>
</dbReference>
<dbReference type="SUPFAM" id="SSF47336">
    <property type="entry name" value="ACP-like"/>
    <property type="match status" value="1"/>
</dbReference>
<dbReference type="Pfam" id="PF00698">
    <property type="entry name" value="Acyl_transf_1"/>
    <property type="match status" value="1"/>
</dbReference>
<dbReference type="SMART" id="SM00823">
    <property type="entry name" value="PKS_PP"/>
    <property type="match status" value="1"/>
</dbReference>
<dbReference type="PROSITE" id="PS52019">
    <property type="entry name" value="PKS_MFAS_DH"/>
    <property type="match status" value="1"/>
</dbReference>
<dbReference type="FunFam" id="3.40.50.720:FF:000209">
    <property type="entry name" value="Polyketide synthase Pks12"/>
    <property type="match status" value="1"/>
</dbReference>
<dbReference type="Gene3D" id="3.40.50.720">
    <property type="entry name" value="NAD(P)-binding Rossmann-like Domain"/>
    <property type="match status" value="1"/>
</dbReference>
<dbReference type="Pfam" id="PF08659">
    <property type="entry name" value="KR"/>
    <property type="match status" value="1"/>
</dbReference>
<dbReference type="InterPro" id="IPR009081">
    <property type="entry name" value="PP-bd_ACP"/>
</dbReference>
<dbReference type="InterPro" id="IPR020806">
    <property type="entry name" value="PKS_PP-bd"/>
</dbReference>
<reference evidence="11" key="1">
    <citation type="journal article" date="2023" name="Mol. Phylogenet. Evol.">
        <title>Genome-scale phylogeny and comparative genomics of the fungal order Sordariales.</title>
        <authorList>
            <person name="Hensen N."/>
            <person name="Bonometti L."/>
            <person name="Westerberg I."/>
            <person name="Brannstrom I.O."/>
            <person name="Guillou S."/>
            <person name="Cros-Aarteil S."/>
            <person name="Calhoun S."/>
            <person name="Haridas S."/>
            <person name="Kuo A."/>
            <person name="Mondo S."/>
            <person name="Pangilinan J."/>
            <person name="Riley R."/>
            <person name="LaButti K."/>
            <person name="Andreopoulos B."/>
            <person name="Lipzen A."/>
            <person name="Chen C."/>
            <person name="Yan M."/>
            <person name="Daum C."/>
            <person name="Ng V."/>
            <person name="Clum A."/>
            <person name="Steindorff A."/>
            <person name="Ohm R.A."/>
            <person name="Martin F."/>
            <person name="Silar P."/>
            <person name="Natvig D.O."/>
            <person name="Lalanne C."/>
            <person name="Gautier V."/>
            <person name="Ament-Velasquez S.L."/>
            <person name="Kruys A."/>
            <person name="Hutchinson M.I."/>
            <person name="Powell A.J."/>
            <person name="Barry K."/>
            <person name="Miller A.N."/>
            <person name="Grigoriev I.V."/>
            <person name="Debuchy R."/>
            <person name="Gladieux P."/>
            <person name="Hiltunen Thoren M."/>
            <person name="Johannesson H."/>
        </authorList>
    </citation>
    <scope>NUCLEOTIDE SEQUENCE</scope>
    <source>
        <strain evidence="11">CBS 359.72</strain>
    </source>
</reference>
<keyword evidence="12" id="KW-1185">Reference proteome</keyword>
<comment type="caution">
    <text evidence="11">The sequence shown here is derived from an EMBL/GenBank/DDBJ whole genome shotgun (WGS) entry which is preliminary data.</text>
</comment>
<keyword evidence="1" id="KW-0596">Phosphopantetheine</keyword>
<dbReference type="Pfam" id="PF02801">
    <property type="entry name" value="Ketoacyl-synt_C"/>
    <property type="match status" value="1"/>
</dbReference>
<feature type="domain" description="PKS/mFAS DH" evidence="10">
    <location>
        <begin position="969"/>
        <end position="1276"/>
    </location>
</feature>
<accession>A0AAN7HN65</accession>
<dbReference type="InterPro" id="IPR020807">
    <property type="entry name" value="PKS_DH"/>
</dbReference>
<evidence type="ECO:0000256" key="2">
    <source>
        <dbReference type="ARBA" id="ARBA00022553"/>
    </source>
</evidence>
<feature type="active site" description="Proton donor; for dehydratase activity" evidence="6">
    <location>
        <position position="1185"/>
    </location>
</feature>
<dbReference type="PROSITE" id="PS00012">
    <property type="entry name" value="PHOSPHOPANTETHEINE"/>
    <property type="match status" value="1"/>
</dbReference>
<dbReference type="PANTHER" id="PTHR43775">
    <property type="entry name" value="FATTY ACID SYNTHASE"/>
    <property type="match status" value="1"/>
</dbReference>
<dbReference type="Pfam" id="PF14765">
    <property type="entry name" value="PS-DH"/>
    <property type="match status" value="1"/>
</dbReference>
<dbReference type="InterPro" id="IPR049552">
    <property type="entry name" value="PKS_DH_N"/>
</dbReference>
<feature type="active site" description="Proton acceptor; for dehydratase activity" evidence="6">
    <location>
        <position position="1001"/>
    </location>
</feature>
<keyword evidence="5" id="KW-0511">Multifunctional enzyme</keyword>
<dbReference type="InterPro" id="IPR016036">
    <property type="entry name" value="Malonyl_transacylase_ACP-bd"/>
</dbReference>
<dbReference type="InterPro" id="IPR050091">
    <property type="entry name" value="PKS_NRPS_Biosynth_Enz"/>
</dbReference>
<dbReference type="InterPro" id="IPR049900">
    <property type="entry name" value="PKS_mFAS_DH"/>
</dbReference>
<evidence type="ECO:0000259" key="8">
    <source>
        <dbReference type="PROSITE" id="PS50075"/>
    </source>
</evidence>
<dbReference type="SMART" id="SM00822">
    <property type="entry name" value="PKS_KR"/>
    <property type="match status" value="1"/>
</dbReference>
<dbReference type="InterPro" id="IPR014031">
    <property type="entry name" value="Ketoacyl_synth_C"/>
</dbReference>
<dbReference type="GO" id="GO:0031177">
    <property type="term" value="F:phosphopantetheine binding"/>
    <property type="evidence" value="ECO:0007669"/>
    <property type="project" value="InterPro"/>
</dbReference>
<dbReference type="InterPro" id="IPR013968">
    <property type="entry name" value="PKS_KR"/>
</dbReference>
<dbReference type="InterPro" id="IPR001227">
    <property type="entry name" value="Ac_transferase_dom_sf"/>
</dbReference>
<dbReference type="Pfam" id="PF08240">
    <property type="entry name" value="ADH_N"/>
    <property type="match status" value="1"/>
</dbReference>
<dbReference type="PANTHER" id="PTHR43775:SF29">
    <property type="entry name" value="ASPERFURANONE POLYKETIDE SYNTHASE AFOG-RELATED"/>
    <property type="match status" value="1"/>
</dbReference>
<dbReference type="CDD" id="cd00833">
    <property type="entry name" value="PKS"/>
    <property type="match status" value="1"/>
</dbReference>
<dbReference type="SMART" id="SM00829">
    <property type="entry name" value="PKS_ER"/>
    <property type="match status" value="1"/>
</dbReference>
<dbReference type="InterPro" id="IPR016039">
    <property type="entry name" value="Thiolase-like"/>
</dbReference>
<dbReference type="Pfam" id="PF16197">
    <property type="entry name" value="KAsynt_C_assoc"/>
    <property type="match status" value="1"/>
</dbReference>
<keyword evidence="3" id="KW-0808">Transferase</keyword>
<dbReference type="GO" id="GO:0016491">
    <property type="term" value="F:oxidoreductase activity"/>
    <property type="evidence" value="ECO:0007669"/>
    <property type="project" value="UniProtKB-KW"/>
</dbReference>
<dbReference type="CDD" id="cd05274">
    <property type="entry name" value="KR_FAS_SDR_x"/>
    <property type="match status" value="1"/>
</dbReference>
<feature type="region of interest" description="C-terminal hotdog fold" evidence="6">
    <location>
        <begin position="1121"/>
        <end position="1276"/>
    </location>
</feature>
<dbReference type="InterPro" id="IPR006162">
    <property type="entry name" value="Ppantetheine_attach_site"/>
</dbReference>
<dbReference type="InterPro" id="IPR020841">
    <property type="entry name" value="PKS_Beta-ketoAc_synthase_dom"/>
</dbReference>
<feature type="region of interest" description="Disordered" evidence="7">
    <location>
        <begin position="2322"/>
        <end position="2346"/>
    </location>
</feature>
<dbReference type="Gene3D" id="3.90.180.10">
    <property type="entry name" value="Medium-chain alcohol dehydrogenases, catalytic domain"/>
    <property type="match status" value="1"/>
</dbReference>
<dbReference type="SMART" id="SM00827">
    <property type="entry name" value="PKS_AT"/>
    <property type="match status" value="1"/>
</dbReference>
<keyword evidence="4" id="KW-0560">Oxidoreductase</keyword>
<name>A0AAN7HN65_9PEZI</name>
<dbReference type="Gene3D" id="3.40.47.10">
    <property type="match status" value="1"/>
</dbReference>
<dbReference type="Pfam" id="PF23114">
    <property type="entry name" value="NAD-bd_HRPKS_sdrA"/>
    <property type="match status" value="1"/>
</dbReference>
<keyword evidence="2" id="KW-0597">Phosphoprotein</keyword>
<dbReference type="InterPro" id="IPR013154">
    <property type="entry name" value="ADH-like_N"/>
</dbReference>
<dbReference type="InterPro" id="IPR016035">
    <property type="entry name" value="Acyl_Trfase/lysoPLipase"/>
</dbReference>
<dbReference type="InterPro" id="IPR056501">
    <property type="entry name" value="NAD-bd_HRPKS_sdrA"/>
</dbReference>
<dbReference type="Pfam" id="PF21089">
    <property type="entry name" value="PKS_DH_N"/>
    <property type="match status" value="1"/>
</dbReference>
<dbReference type="GO" id="GO:0004312">
    <property type="term" value="F:fatty acid synthase activity"/>
    <property type="evidence" value="ECO:0007669"/>
    <property type="project" value="TreeGrafter"/>
</dbReference>
<dbReference type="PROSITE" id="PS00606">
    <property type="entry name" value="KS3_1"/>
    <property type="match status" value="1"/>
</dbReference>
<dbReference type="InterPro" id="IPR036291">
    <property type="entry name" value="NAD(P)-bd_dom_sf"/>
</dbReference>
<evidence type="ECO:0000256" key="6">
    <source>
        <dbReference type="PROSITE-ProRule" id="PRU01363"/>
    </source>
</evidence>
<dbReference type="Pfam" id="PF13602">
    <property type="entry name" value="ADH_zinc_N_2"/>
    <property type="match status" value="1"/>
</dbReference>
<dbReference type="InterPro" id="IPR011032">
    <property type="entry name" value="GroES-like_sf"/>
</dbReference>
<organism evidence="11 12">
    <name type="scientific">Corynascus novoguineensis</name>
    <dbReference type="NCBI Taxonomy" id="1126955"/>
    <lineage>
        <taxon>Eukaryota</taxon>
        <taxon>Fungi</taxon>
        <taxon>Dikarya</taxon>
        <taxon>Ascomycota</taxon>
        <taxon>Pezizomycotina</taxon>
        <taxon>Sordariomycetes</taxon>
        <taxon>Sordariomycetidae</taxon>
        <taxon>Sordariales</taxon>
        <taxon>Chaetomiaceae</taxon>
        <taxon>Corynascus</taxon>
    </lineage>
</organism>
<dbReference type="Gene3D" id="3.10.129.110">
    <property type="entry name" value="Polyketide synthase dehydratase"/>
    <property type="match status" value="1"/>
</dbReference>
<dbReference type="PROSITE" id="PS50075">
    <property type="entry name" value="CARRIER"/>
    <property type="match status" value="1"/>
</dbReference>
<protein>
    <submittedName>
        <fullName evidence="11">PKS01 highly reducing polyketide synthase</fullName>
    </submittedName>
</protein>
<feature type="domain" description="Ketosynthase family 3 (KS3)" evidence="9">
    <location>
        <begin position="8"/>
        <end position="425"/>
    </location>
</feature>
<dbReference type="EMBL" id="MU857663">
    <property type="protein sequence ID" value="KAK4246933.1"/>
    <property type="molecule type" value="Genomic_DNA"/>
</dbReference>
<feature type="region of interest" description="N-terminal hotdog fold" evidence="6">
    <location>
        <begin position="969"/>
        <end position="1103"/>
    </location>
</feature>
<dbReference type="Gene3D" id="1.10.1200.10">
    <property type="entry name" value="ACP-like"/>
    <property type="match status" value="1"/>
</dbReference>
<evidence type="ECO:0000259" key="9">
    <source>
        <dbReference type="PROSITE" id="PS52004"/>
    </source>
</evidence>
<dbReference type="GO" id="GO:0004315">
    <property type="term" value="F:3-oxoacyl-[acyl-carrier-protein] synthase activity"/>
    <property type="evidence" value="ECO:0007669"/>
    <property type="project" value="InterPro"/>
</dbReference>
<dbReference type="SUPFAM" id="SSF51735">
    <property type="entry name" value="NAD(P)-binding Rossmann-fold domains"/>
    <property type="match status" value="2"/>
</dbReference>
<dbReference type="CDD" id="cd05195">
    <property type="entry name" value="enoyl_red"/>
    <property type="match status" value="1"/>
</dbReference>
<dbReference type="Pfam" id="PF00109">
    <property type="entry name" value="ketoacyl-synt"/>
    <property type="match status" value="1"/>
</dbReference>
<dbReference type="InterPro" id="IPR014043">
    <property type="entry name" value="Acyl_transferase_dom"/>
</dbReference>
<dbReference type="Gene3D" id="3.40.366.10">
    <property type="entry name" value="Malonyl-Coenzyme A Acyl Carrier Protein, domain 2"/>
    <property type="match status" value="1"/>
</dbReference>
<dbReference type="InterPro" id="IPR036736">
    <property type="entry name" value="ACP-like_sf"/>
</dbReference>
<evidence type="ECO:0000256" key="1">
    <source>
        <dbReference type="ARBA" id="ARBA00022450"/>
    </source>
</evidence>
<proteinExistence type="predicted"/>
<sequence length="2443" mass="260971">MAQINNGTVPVAITGLACRMPGEGSTLNRFWRSICEGQSAWSPIPQDRFHPDAFDGNTAKGGHFLQEDISLFDAKFFNVSRDEARAMDPQQRLMLEVVYEALEAAGYPLSDVAGTKTGVFMGQFTDDYRDLVSRDAETSLPYSMTGLQRTSLSNRVSWLLDLRGPSFTVATACSSSLVALHLACQSLQVGESDMAIVGGCNLILSPNMFVFQSGQGFLSPDGKCKTFDAAADGYGRGEGFAVVVLKRVRDAVNHGDPVRAVIRGSGSNQDGHTKGFTLPNAEAQAELIQDVYRRASLDYSQTGYVEAHGTGTKAGDLEETTALSRTIAAGLSADRKLMVGSVKSNIGHLEAGAGLAAVIKSVLMLEKGLIPPNINLVNSNPALKLDEWNMEVPRTVIPWPIKGLRRISINSFGYGGSNAHVILDDAQSYLAAEGLREETPHEAAADAMNVTNHINGHGINGHGQTETNDTFLTRPLLFTISAQDKAGIARVTESLAAHLVKVRERLPTQALQMAYLRDLAYTLTTRRSSLQWKTFTTATTLDELITSLSRSSSSTSPLPSPNLSSLAPSPILIFTGQGAQYPQMGSALLSQSATFRASIAAADTYLRERLGSPWSAAEELSRAASTSRVRTAALAQPLCTVLQVALVDMLRDEWGVVPRGAVGHSSGEMGAAYCAGLLSRESAWKVAYFRGVVAGRLEPGRGSMMAVGAGPEEVNRWIKEEEGGRFRGRAWIACENSPASVTVSGDADAVEELEALWKAKGVFARRLQVDVAYHSPHMQAVAREYLEAIADVAPGSGKGKKRKEKSATGTDSGCLMYSSVTGQLVGDASELGAAYWVRNLISPVRFSTAVQNLVKASKGSAANVFVEVGPHPALQGPTTQSLQSIGVTDVQYFSPLKRDCDAKETALGLAGSLFARGYTVNLAVVNQIQTLGMPRTLTDLPPYPWDHSRSHWAESRVTREYRLREPLQGSLLGASSPVLVAGERIWRGHLSLAKEPWIADHKIHGAILFPAAGFIAMAAEAALFSVDAGKEVAQFRLRDMHLTTPLVLSENSSTEYSVCLRPYLTANKATSSEWMEFSVSSSPDGSVLERNCIGLIAIEYRSQTNYSHAVGAHEKALELCKRPVEIETFYRRMALAGLQYGPVFKNLASVKTALNRSFGSVRIPEIGLGSAGAGKSLVLHPAALDAVIHMAFAAVVHSLSQSQPMKAMVPKSIEEVVITTGFPKDPDARISGFSTVSRHGYSEILADMTMRDDVGGQPVLKITGLCCAELAGAQMDEDSAAITRSICSKLVWRPALEHLDLDELGAFIQQAAAVDTVTSSSTSKMLSELINTIHHTKPDVSVVELINTGAQPLLPTLNVAGALKTATYTIYVPDESTGEAVRGHVSATSGVAIEVKEIKDIGNVEERSSTFDLVILSTEAPLETADIENTTRMLAPGGHFFVTAPAELTGNIEACGRAAGVQGWVRIEGKVDGKNQFNTLLGHRRPETAVNGVNKGPSEAVILQSCDPSPAAADLANALAAQLSASGYSASLHTWGACDVAVLQKKTCISLVEIDRPVLSHITKDEFEFIKGLILGANKVLWIGTFSGTDPGSAIVTGLARVVRSEEPGIVFHTLQLSLHDNTGVPADLDKVSGLVLSVFQHPGRENEFRVSEGVIEVSRVVEDDELNADVLSSLSLPVRAHADEPVRQMSLQDAGSALKLCVRNAGLIDSLCFEPDPLSDMPLGEDEVEIDVKATSLNFRDVMTAMSQLPTTELGFDAAGTVRRSNSPSFHPGDRVAMCMPGAHRTVYRARASLVQPIPPSLSFADAATLPLAHCTAWYALARLARARAGQSVLIHVAAGGVGQAALQVAAHLGLEVFATAGSEAKRRLLVKEYGVREDQIFNSRDSGDFARGVKRITGGKGVDIVLNSLSGEALRQSWYCVAPFGTFVEIGVRDILDNARLEMRPFLKEVTFSFFDLRRMMLERPALMGEIMGEVFTLLREGVLRPVRPVAVFPAGQVESAFRLMQSGQHVGKIVLSLEDAAQVVPVWRSPTSSPSSLGGTGASFALDSEAAYLLAGGLGGLGRNLARMLVHHGARKLCFLSRSDRTVSERPAARELVQQLQDRGVQVLVLACDVADESAVRKAVAECVAQLGPVTGVIQCAMVLKDALFRNLTYADWAESTGPKVHGTWNLHAALPDVDFFVSLASFTAIFGSRGVANYAAGSTYQDAVAHLRRTQGKHAVTLDLSIVRDAGVLAETGMTQALKDLAGPYGLDTHEVAELVWLAICGDITGQGPAQIVTGIATGGSATAAATGGGGFELPWYLDDPRFAVMAQTGLRSTAKNNRSDKSSSAGGNDDVRSQLSRAETMDEAAQAVLEALVDRVARMLQTTAGEIDTGRPLHSYGVDSLVAIEMSNWALRACAAQVAVFDLMAAVPIVATARKIAASSSVTPKEIRLEAASE</sequence>
<gene>
    <name evidence="11" type="ORF">C7999DRAFT_32616</name>
</gene>
<dbReference type="InterPro" id="IPR057326">
    <property type="entry name" value="KR_dom"/>
</dbReference>
<dbReference type="Proteomes" id="UP001303647">
    <property type="component" value="Unassembled WGS sequence"/>
</dbReference>
<dbReference type="InterPro" id="IPR020843">
    <property type="entry name" value="ER"/>
</dbReference>
<dbReference type="InterPro" id="IPR042104">
    <property type="entry name" value="PKS_dehydratase_sf"/>
</dbReference>
<dbReference type="SMART" id="SM00826">
    <property type="entry name" value="PKS_DH"/>
    <property type="match status" value="1"/>
</dbReference>
<dbReference type="SUPFAM" id="SSF52151">
    <property type="entry name" value="FabD/lysophospholipase-like"/>
    <property type="match status" value="1"/>
</dbReference>
<dbReference type="PROSITE" id="PS52004">
    <property type="entry name" value="KS3_2"/>
    <property type="match status" value="1"/>
</dbReference>
<dbReference type="GO" id="GO:0030639">
    <property type="term" value="P:polyketide biosynthetic process"/>
    <property type="evidence" value="ECO:0007669"/>
    <property type="project" value="UniProtKB-ARBA"/>
</dbReference>
<dbReference type="SUPFAM" id="SSF53901">
    <property type="entry name" value="Thiolase-like"/>
    <property type="match status" value="1"/>
</dbReference>
<dbReference type="SMART" id="SM00825">
    <property type="entry name" value="PKS_KS"/>
    <property type="match status" value="1"/>
</dbReference>
<dbReference type="InterPro" id="IPR018201">
    <property type="entry name" value="Ketoacyl_synth_AS"/>
</dbReference>
<dbReference type="InterPro" id="IPR049551">
    <property type="entry name" value="PKS_DH_C"/>
</dbReference>
<dbReference type="SUPFAM" id="SSF55048">
    <property type="entry name" value="Probable ACP-binding domain of malonyl-CoA ACP transacylase"/>
    <property type="match status" value="1"/>
</dbReference>
<evidence type="ECO:0000313" key="11">
    <source>
        <dbReference type="EMBL" id="KAK4246933.1"/>
    </source>
</evidence>
<evidence type="ECO:0000259" key="10">
    <source>
        <dbReference type="PROSITE" id="PS52019"/>
    </source>
</evidence>
<feature type="domain" description="Carrier" evidence="8">
    <location>
        <begin position="2352"/>
        <end position="2429"/>
    </location>
</feature>
<dbReference type="SUPFAM" id="SSF50129">
    <property type="entry name" value="GroES-like"/>
    <property type="match status" value="1"/>
</dbReference>
<evidence type="ECO:0000256" key="7">
    <source>
        <dbReference type="SAM" id="MobiDB-lite"/>
    </source>
</evidence>
<evidence type="ECO:0000256" key="3">
    <source>
        <dbReference type="ARBA" id="ARBA00022679"/>
    </source>
</evidence>
<dbReference type="InterPro" id="IPR014030">
    <property type="entry name" value="Ketoacyl_synth_N"/>
</dbReference>
<reference evidence="11" key="2">
    <citation type="submission" date="2023-05" db="EMBL/GenBank/DDBJ databases">
        <authorList>
            <consortium name="Lawrence Berkeley National Laboratory"/>
            <person name="Steindorff A."/>
            <person name="Hensen N."/>
            <person name="Bonometti L."/>
            <person name="Westerberg I."/>
            <person name="Brannstrom I.O."/>
            <person name="Guillou S."/>
            <person name="Cros-Aarteil S."/>
            <person name="Calhoun S."/>
            <person name="Haridas S."/>
            <person name="Kuo A."/>
            <person name="Mondo S."/>
            <person name="Pangilinan J."/>
            <person name="Riley R."/>
            <person name="Labutti K."/>
            <person name="Andreopoulos B."/>
            <person name="Lipzen A."/>
            <person name="Chen C."/>
            <person name="Yanf M."/>
            <person name="Daum C."/>
            <person name="Ng V."/>
            <person name="Clum A."/>
            <person name="Ohm R."/>
            <person name="Martin F."/>
            <person name="Silar P."/>
            <person name="Natvig D."/>
            <person name="Lalanne C."/>
            <person name="Gautier V."/>
            <person name="Ament-Velasquez S.L."/>
            <person name="Kruys A."/>
            <person name="Hutchinson M.I."/>
            <person name="Powell A.J."/>
            <person name="Barry K."/>
            <person name="Miller A.N."/>
            <person name="Grigoriev I.V."/>
            <person name="Debuchy R."/>
            <person name="Gladieux P."/>
            <person name="Thoren M.H."/>
            <person name="Johannesson H."/>
        </authorList>
    </citation>
    <scope>NUCLEOTIDE SEQUENCE</scope>
    <source>
        <strain evidence="11">CBS 359.72</strain>
    </source>
</reference>
<evidence type="ECO:0000313" key="12">
    <source>
        <dbReference type="Proteomes" id="UP001303647"/>
    </source>
</evidence>
<evidence type="ECO:0000256" key="4">
    <source>
        <dbReference type="ARBA" id="ARBA00023002"/>
    </source>
</evidence>
<evidence type="ECO:0000256" key="5">
    <source>
        <dbReference type="ARBA" id="ARBA00023268"/>
    </source>
</evidence>